<evidence type="ECO:0000313" key="10">
    <source>
        <dbReference type="Proteomes" id="UP000185003"/>
    </source>
</evidence>
<dbReference type="SUPFAM" id="SSF49464">
    <property type="entry name" value="Carboxypeptidase regulatory domain-like"/>
    <property type="match status" value="1"/>
</dbReference>
<evidence type="ECO:0000256" key="5">
    <source>
        <dbReference type="ARBA" id="ARBA00023136"/>
    </source>
</evidence>
<keyword evidence="5 7" id="KW-0472">Membrane</keyword>
<evidence type="ECO:0000256" key="3">
    <source>
        <dbReference type="ARBA" id="ARBA00022452"/>
    </source>
</evidence>
<dbReference type="Proteomes" id="UP000185003">
    <property type="component" value="Unassembled WGS sequence"/>
</dbReference>
<keyword evidence="6 7" id="KW-0998">Cell outer membrane</keyword>
<dbReference type="STRING" id="536979.SAMN04488055_5601"/>
<keyword evidence="3 7" id="KW-1134">Transmembrane beta strand</keyword>
<evidence type="ECO:0000313" key="9">
    <source>
        <dbReference type="EMBL" id="SIO54433.1"/>
    </source>
</evidence>
<comment type="similarity">
    <text evidence="7">Belongs to the TonB-dependent receptor family.</text>
</comment>
<dbReference type="Pfam" id="PF07715">
    <property type="entry name" value="Plug"/>
    <property type="match status" value="1"/>
</dbReference>
<evidence type="ECO:0000256" key="2">
    <source>
        <dbReference type="ARBA" id="ARBA00022448"/>
    </source>
</evidence>
<protein>
    <submittedName>
        <fullName evidence="9">TonB-linked outer membrane protein, SusC/RagA family</fullName>
    </submittedName>
</protein>
<feature type="domain" description="TonB-dependent receptor plug" evidence="8">
    <location>
        <begin position="238"/>
        <end position="359"/>
    </location>
</feature>
<gene>
    <name evidence="9" type="ORF">SAMN04488055_5601</name>
</gene>
<dbReference type="AlphaFoldDB" id="A0A1N6KDA4"/>
<proteinExistence type="inferred from homology"/>
<comment type="subcellular location">
    <subcellularLocation>
        <location evidence="1 7">Cell outer membrane</location>
        <topology evidence="1 7">Multi-pass membrane protein</topology>
    </subcellularLocation>
</comment>
<dbReference type="InterPro" id="IPR039426">
    <property type="entry name" value="TonB-dep_rcpt-like"/>
</dbReference>
<dbReference type="SUPFAM" id="SSF56935">
    <property type="entry name" value="Porins"/>
    <property type="match status" value="1"/>
</dbReference>
<keyword evidence="10" id="KW-1185">Reference proteome</keyword>
<evidence type="ECO:0000256" key="1">
    <source>
        <dbReference type="ARBA" id="ARBA00004571"/>
    </source>
</evidence>
<dbReference type="Pfam" id="PF13715">
    <property type="entry name" value="CarbopepD_reg_2"/>
    <property type="match status" value="1"/>
</dbReference>
<dbReference type="Gene3D" id="2.60.40.1120">
    <property type="entry name" value="Carboxypeptidase-like, regulatory domain"/>
    <property type="match status" value="1"/>
</dbReference>
<dbReference type="InterPro" id="IPR037066">
    <property type="entry name" value="Plug_dom_sf"/>
</dbReference>
<evidence type="ECO:0000256" key="7">
    <source>
        <dbReference type="PROSITE-ProRule" id="PRU01360"/>
    </source>
</evidence>
<dbReference type="Gene3D" id="2.170.130.10">
    <property type="entry name" value="TonB-dependent receptor, plug domain"/>
    <property type="match status" value="1"/>
</dbReference>
<reference evidence="10" key="1">
    <citation type="submission" date="2016-11" db="EMBL/GenBank/DDBJ databases">
        <authorList>
            <person name="Varghese N."/>
            <person name="Submissions S."/>
        </authorList>
    </citation>
    <scope>NUCLEOTIDE SEQUENCE [LARGE SCALE GENOMIC DNA]</scope>
    <source>
        <strain evidence="10">DSM 24787</strain>
    </source>
</reference>
<accession>A0A1N6KDA4</accession>
<dbReference type="NCBIfam" id="TIGR04056">
    <property type="entry name" value="OMP_RagA_SusC"/>
    <property type="match status" value="1"/>
</dbReference>
<sequence length="1188" mass="130479">MNLYVKTYSSIAALFCAMQQLPKLFKNKRLLMRISILAILLTLSGLLMAGTGSGQNLNKTMSLDIKNMSLKQVLRKIESHAKFSFTYKTEDIAAYTSITYQANSETVARILDDLLKPANLQYELVNDNIIIKKAPLPSFEGGVKGKVTDPTGAVIPFATVTVVGTTHGTVANAQGEFSLNNLKAGTYRLQASAVGFSPVVQNITVQNNEVAQVTFQMLEGDTRLSEVVVTALGISRSQRSLGYSTQQVKGENLTLTKEQNVIGSLAGKIAGVQVTGSSGASLGGTQKIKIRGVNSISGGDQPLIVVDGTPISNANFASSDRADYGNLGQDVNPEDIETVNVLKGPAASALYGIRGQYGVIMITTKKGKRGPKKVDVQLNSAYSIEKAANFLPLQNLYGAGSTQTWRTLANGQKFVQLDYDESWGPKMDGTPVRQVFSFFPLDPEYGKETPFVPHPNNIKDFYETGYSLNNGITVSGGNENSTFRLSYNNTNIGGVEPNTWLKRNNLGVNASLDLTPKLTVSTNINYANNSAQRPSQGSEWGARYIVQWFQRNMDMKRMKDYRYADGTIKHWNISPPAAGSSGVLTDLSALYWDNPYFDAYENFSSDSRDRFFGDVGLSYQVLPGLKLSGFVRSDMYTQNIETRIAFNGRRVPAYSSGKYQNKEMNYEFLAQYNKNWDDFSFNANLGGNIYNRRYTYVTGETQGGLSSPGFYSLSASKDRPLSNSYLLRKQIRSAYGMASFGYKNTYFVDVSLRNDNSSTLPQQNNSYWYPSLSGSFVFSELIKWNALSYGKLRLSYAQAGSDLGVYETSLNYGVGANYTMPDKSIVNSLYILDDLANANIKPSFAHSYEAGIDLKFLDNRLGVEFTYYTQKNKNQIIPLALSGTSGFASTTINAGLIENKGFEIALTATPIQSKNFSWNTIFNISRNKSQVVELGPGQSVYPLYSSTYSGVTAYINAYKGQAFGSLIGKAYQRDSATGKILLGTNNMPLYTEANHNFGSALPDVTGGFQNMFRLGKFDLGVMIDYQFGGQFFSRSKMLAMKTGMAEETAVLNDKGKNIRDPLADGGGIKVTGISAATKQEVTAYVDARSYYRTVLATHVYEEWLYGADYIKLREIRLGYTLDKAALGRLPFSKVNIALIARNPAMIWQKAPKGLDPTELSSGSQGISWLESGQSNTVRSFGANLTINF</sequence>
<dbReference type="InterPro" id="IPR023996">
    <property type="entry name" value="TonB-dep_OMP_SusC/RagA"/>
</dbReference>
<dbReference type="Gene3D" id="3.55.50.30">
    <property type="match status" value="1"/>
</dbReference>
<dbReference type="InterPro" id="IPR036942">
    <property type="entry name" value="Beta-barrel_TonB_sf"/>
</dbReference>
<dbReference type="EMBL" id="FSRA01000002">
    <property type="protein sequence ID" value="SIO54433.1"/>
    <property type="molecule type" value="Genomic_DNA"/>
</dbReference>
<dbReference type="InterPro" id="IPR012910">
    <property type="entry name" value="Plug_dom"/>
</dbReference>
<dbReference type="NCBIfam" id="TIGR04057">
    <property type="entry name" value="SusC_RagA_signa"/>
    <property type="match status" value="1"/>
</dbReference>
<dbReference type="Gene3D" id="2.40.170.20">
    <property type="entry name" value="TonB-dependent receptor, beta-barrel domain"/>
    <property type="match status" value="1"/>
</dbReference>
<dbReference type="PROSITE" id="PS52016">
    <property type="entry name" value="TONB_DEPENDENT_REC_3"/>
    <property type="match status" value="1"/>
</dbReference>
<dbReference type="InterPro" id="IPR008969">
    <property type="entry name" value="CarboxyPept-like_regulatory"/>
</dbReference>
<keyword evidence="4 7" id="KW-0812">Transmembrane</keyword>
<evidence type="ECO:0000256" key="4">
    <source>
        <dbReference type="ARBA" id="ARBA00022692"/>
    </source>
</evidence>
<name>A0A1N6KDA4_9BACT</name>
<evidence type="ECO:0000256" key="6">
    <source>
        <dbReference type="ARBA" id="ARBA00023237"/>
    </source>
</evidence>
<dbReference type="InterPro" id="IPR023997">
    <property type="entry name" value="TonB-dep_OMP_SusC/RagA_CS"/>
</dbReference>
<keyword evidence="2 7" id="KW-0813">Transport</keyword>
<evidence type="ECO:0000259" key="8">
    <source>
        <dbReference type="Pfam" id="PF07715"/>
    </source>
</evidence>
<dbReference type="GO" id="GO:0009279">
    <property type="term" value="C:cell outer membrane"/>
    <property type="evidence" value="ECO:0007669"/>
    <property type="project" value="UniProtKB-SubCell"/>
</dbReference>
<organism evidence="9 10">
    <name type="scientific">Chitinophaga niabensis</name>
    <dbReference type="NCBI Taxonomy" id="536979"/>
    <lineage>
        <taxon>Bacteria</taxon>
        <taxon>Pseudomonadati</taxon>
        <taxon>Bacteroidota</taxon>
        <taxon>Chitinophagia</taxon>
        <taxon>Chitinophagales</taxon>
        <taxon>Chitinophagaceae</taxon>
        <taxon>Chitinophaga</taxon>
    </lineage>
</organism>